<keyword evidence="1" id="KW-0812">Transmembrane</keyword>
<gene>
    <name evidence="2" type="ORF">Lalb_Chr12g0198201</name>
</gene>
<accession>A0A6A4PLI8</accession>
<comment type="caution">
    <text evidence="2">The sequence shown here is derived from an EMBL/GenBank/DDBJ whole genome shotgun (WGS) entry which is preliminary data.</text>
</comment>
<dbReference type="Proteomes" id="UP000447434">
    <property type="component" value="Chromosome 12"/>
</dbReference>
<keyword evidence="1" id="KW-0472">Membrane</keyword>
<dbReference type="EMBL" id="WOCE01000012">
    <property type="protein sequence ID" value="KAE9602306.1"/>
    <property type="molecule type" value="Genomic_DNA"/>
</dbReference>
<proteinExistence type="predicted"/>
<protein>
    <submittedName>
        <fullName evidence="2">Uncharacterized protein</fullName>
    </submittedName>
</protein>
<keyword evidence="3" id="KW-1185">Reference proteome</keyword>
<name>A0A6A4PLI8_LUPAL</name>
<reference evidence="3" key="1">
    <citation type="journal article" date="2020" name="Nat. Commun.">
        <title>Genome sequence of the cluster root forming white lupin.</title>
        <authorList>
            <person name="Hufnagel B."/>
            <person name="Marques A."/>
            <person name="Soriano A."/>
            <person name="Marques L."/>
            <person name="Divol F."/>
            <person name="Doumas P."/>
            <person name="Sallet E."/>
            <person name="Mancinotti D."/>
            <person name="Carrere S."/>
            <person name="Marande W."/>
            <person name="Arribat S."/>
            <person name="Keller J."/>
            <person name="Huneau C."/>
            <person name="Blein T."/>
            <person name="Aime D."/>
            <person name="Laguerre M."/>
            <person name="Taylor J."/>
            <person name="Schubert V."/>
            <person name="Nelson M."/>
            <person name="Geu-Flores F."/>
            <person name="Crespi M."/>
            <person name="Gallardo-Guerrero K."/>
            <person name="Delaux P.-M."/>
            <person name="Salse J."/>
            <person name="Berges H."/>
            <person name="Guyot R."/>
            <person name="Gouzy J."/>
            <person name="Peret B."/>
        </authorList>
    </citation>
    <scope>NUCLEOTIDE SEQUENCE [LARGE SCALE GENOMIC DNA]</scope>
    <source>
        <strain evidence="3">cv. Amiga</strain>
    </source>
</reference>
<organism evidence="2 3">
    <name type="scientific">Lupinus albus</name>
    <name type="common">White lupine</name>
    <name type="synonym">Lupinus termis</name>
    <dbReference type="NCBI Taxonomy" id="3870"/>
    <lineage>
        <taxon>Eukaryota</taxon>
        <taxon>Viridiplantae</taxon>
        <taxon>Streptophyta</taxon>
        <taxon>Embryophyta</taxon>
        <taxon>Tracheophyta</taxon>
        <taxon>Spermatophyta</taxon>
        <taxon>Magnoliopsida</taxon>
        <taxon>eudicotyledons</taxon>
        <taxon>Gunneridae</taxon>
        <taxon>Pentapetalae</taxon>
        <taxon>rosids</taxon>
        <taxon>fabids</taxon>
        <taxon>Fabales</taxon>
        <taxon>Fabaceae</taxon>
        <taxon>Papilionoideae</taxon>
        <taxon>50 kb inversion clade</taxon>
        <taxon>genistoids sensu lato</taxon>
        <taxon>core genistoids</taxon>
        <taxon>Genisteae</taxon>
        <taxon>Lupinus</taxon>
    </lineage>
</organism>
<keyword evidence="1" id="KW-1133">Transmembrane helix</keyword>
<feature type="transmembrane region" description="Helical" evidence="1">
    <location>
        <begin position="26"/>
        <end position="44"/>
    </location>
</feature>
<sequence length="54" mass="6369">MALFYLLSLWLINTFKLIDHDVGSCFPLFGCIIYLFIIFTFLIINKIDLVVLQR</sequence>
<evidence type="ECO:0000313" key="3">
    <source>
        <dbReference type="Proteomes" id="UP000447434"/>
    </source>
</evidence>
<evidence type="ECO:0000256" key="1">
    <source>
        <dbReference type="SAM" id="Phobius"/>
    </source>
</evidence>
<evidence type="ECO:0000313" key="2">
    <source>
        <dbReference type="EMBL" id="KAE9602306.1"/>
    </source>
</evidence>
<dbReference type="AlphaFoldDB" id="A0A6A4PLI8"/>